<evidence type="ECO:0000256" key="14">
    <source>
        <dbReference type="PIRSR" id="PIRSR602401-1"/>
    </source>
</evidence>
<name>A0A0M5J386_DROBS</name>
<keyword evidence="13 16" id="KW-0472">Membrane</keyword>
<keyword evidence="7 14" id="KW-0479">Metal-binding</keyword>
<evidence type="ECO:0000256" key="15">
    <source>
        <dbReference type="SAM" id="Coils"/>
    </source>
</evidence>
<dbReference type="PANTHER" id="PTHR24300:SF403">
    <property type="entry name" value="CYTOCHROME P450 306A1"/>
    <property type="match status" value="1"/>
</dbReference>
<dbReference type="EMBL" id="CP012528">
    <property type="protein sequence ID" value="ALC49374.1"/>
    <property type="molecule type" value="Genomic_DNA"/>
</dbReference>
<organism evidence="17 18">
    <name type="scientific">Drosophila busckii</name>
    <name type="common">Fruit fly</name>
    <dbReference type="NCBI Taxonomy" id="30019"/>
    <lineage>
        <taxon>Eukaryota</taxon>
        <taxon>Metazoa</taxon>
        <taxon>Ecdysozoa</taxon>
        <taxon>Arthropoda</taxon>
        <taxon>Hexapoda</taxon>
        <taxon>Insecta</taxon>
        <taxon>Pterygota</taxon>
        <taxon>Neoptera</taxon>
        <taxon>Endopterygota</taxon>
        <taxon>Diptera</taxon>
        <taxon>Brachycera</taxon>
        <taxon>Muscomorpha</taxon>
        <taxon>Ephydroidea</taxon>
        <taxon>Drosophilidae</taxon>
        <taxon>Drosophila</taxon>
    </lineage>
</organism>
<dbReference type="GO" id="GO:0008395">
    <property type="term" value="F:steroid hydroxylase activity"/>
    <property type="evidence" value="ECO:0007669"/>
    <property type="project" value="TreeGrafter"/>
</dbReference>
<keyword evidence="8" id="KW-0256">Endoplasmic reticulum</keyword>
<keyword evidence="15" id="KW-0175">Coiled coil</keyword>
<feature type="binding site" description="axial binding residue" evidence="14">
    <location>
        <position position="473"/>
    </location>
    <ligand>
        <name>heme</name>
        <dbReference type="ChEBI" id="CHEBI:30413"/>
    </ligand>
    <ligandPart>
        <name>Fe</name>
        <dbReference type="ChEBI" id="CHEBI:18248"/>
    </ligandPart>
</feature>
<keyword evidence="11 14" id="KW-0408">Iron</keyword>
<evidence type="ECO:0000256" key="5">
    <source>
        <dbReference type="ARBA" id="ARBA00010617"/>
    </source>
</evidence>
<comment type="function">
    <text evidence="2">May be involved in the metabolism of insect hormones and in the breakdown of synthetic insecticides.</text>
</comment>
<keyword evidence="16" id="KW-1133">Transmembrane helix</keyword>
<keyword evidence="6 14" id="KW-0349">Heme</keyword>
<dbReference type="AlphaFoldDB" id="A0A0M5J386"/>
<dbReference type="Proteomes" id="UP000494163">
    <property type="component" value="Chromosome X"/>
</dbReference>
<dbReference type="PANTHER" id="PTHR24300">
    <property type="entry name" value="CYTOCHROME P450 508A4-RELATED"/>
    <property type="match status" value="1"/>
</dbReference>
<feature type="transmembrane region" description="Helical" evidence="16">
    <location>
        <begin position="12"/>
        <end position="33"/>
    </location>
</feature>
<dbReference type="GO" id="GO:0005506">
    <property type="term" value="F:iron ion binding"/>
    <property type="evidence" value="ECO:0007669"/>
    <property type="project" value="InterPro"/>
</dbReference>
<evidence type="ECO:0000256" key="7">
    <source>
        <dbReference type="ARBA" id="ARBA00022723"/>
    </source>
</evidence>
<keyword evidence="9" id="KW-0492">Microsome</keyword>
<evidence type="ECO:0000313" key="18">
    <source>
        <dbReference type="Proteomes" id="UP000494163"/>
    </source>
</evidence>
<dbReference type="InterPro" id="IPR002401">
    <property type="entry name" value="Cyt_P450_E_grp-I"/>
</dbReference>
<accession>A0A0M5J386</accession>
<evidence type="ECO:0000256" key="2">
    <source>
        <dbReference type="ARBA" id="ARBA00003690"/>
    </source>
</evidence>
<dbReference type="SMR" id="A0A0M5J386"/>
<dbReference type="GO" id="GO:0020037">
    <property type="term" value="F:heme binding"/>
    <property type="evidence" value="ECO:0007669"/>
    <property type="project" value="InterPro"/>
</dbReference>
<sequence length="530" mass="60925">MSESENVAGEGYAAWLGLGAFVGLLLLLVSCICQRRNARLFGRLPPGPWGLPLLGYLPFMDRLAPQKTLQALAQRYGSIYQLYMGGVRTVVLTDASLVREFLRHEELTARAPLYLTHGIMGGYGIIGAAGTIWKYQRRQLIDWLKTLGMTRKQCETRAQLEQRIGRGVNECVQAFERACESELELDPLPALHHSLGNIINDVVFGVRYEREDANWLYLQQLQEQGVKLIGVSGMVNFLPWLRHLPANKRNIRFLLEGKAKTHKLYDQIIKRCEQQLQQRKEQQQAVEGEEQQQQQQQQEEEEQKESCILEQFLAERQPYSELYCDEQLRHLLADLFGAGVDTSLATLRWLLLYMAREQRCQRQLQTQLLQLSETPSLEELEPLVYLRACLSEVQRIRSVVPLGIPHGVERELSVNGYRLEEGTMVLILQWAIHMNPEYWPQPEQFRPERFINANGEYAAPAQFIPFQTGKRMCPGEELARMMLTLFAGRLLRRFHVQLAPGQDDLSMEGETGITLTPQHYKLRLSKLTKP</sequence>
<dbReference type="InterPro" id="IPR036396">
    <property type="entry name" value="Cyt_P450_sf"/>
</dbReference>
<dbReference type="InterPro" id="IPR050182">
    <property type="entry name" value="Cytochrome_P450_fam2"/>
</dbReference>
<evidence type="ECO:0000256" key="11">
    <source>
        <dbReference type="ARBA" id="ARBA00023004"/>
    </source>
</evidence>
<dbReference type="STRING" id="30019.A0A0M5J386"/>
<evidence type="ECO:0000256" key="13">
    <source>
        <dbReference type="ARBA" id="ARBA00023136"/>
    </source>
</evidence>
<dbReference type="GO" id="GO:0006805">
    <property type="term" value="P:xenobiotic metabolic process"/>
    <property type="evidence" value="ECO:0007669"/>
    <property type="project" value="TreeGrafter"/>
</dbReference>
<dbReference type="GO" id="GO:0016712">
    <property type="term" value="F:oxidoreductase activity, acting on paired donors, with incorporation or reduction of molecular oxygen, reduced flavin or flavoprotein as one donor, and incorporation of one atom of oxygen"/>
    <property type="evidence" value="ECO:0007669"/>
    <property type="project" value="TreeGrafter"/>
</dbReference>
<dbReference type="Gene3D" id="1.10.630.10">
    <property type="entry name" value="Cytochrome P450"/>
    <property type="match status" value="1"/>
</dbReference>
<dbReference type="GO" id="GO:0005789">
    <property type="term" value="C:endoplasmic reticulum membrane"/>
    <property type="evidence" value="ECO:0007669"/>
    <property type="project" value="UniProtKB-SubCell"/>
</dbReference>
<evidence type="ECO:0000256" key="6">
    <source>
        <dbReference type="ARBA" id="ARBA00022617"/>
    </source>
</evidence>
<dbReference type="PRINTS" id="PR00463">
    <property type="entry name" value="EP450I"/>
</dbReference>
<dbReference type="PRINTS" id="PR00385">
    <property type="entry name" value="P450"/>
</dbReference>
<dbReference type="InterPro" id="IPR001128">
    <property type="entry name" value="Cyt_P450"/>
</dbReference>
<reference evidence="17 18" key="1">
    <citation type="submission" date="2015-08" db="EMBL/GenBank/DDBJ databases">
        <title>Ancestral chromatin configuration constrains chromatin evolution on differentiating sex chromosomes in Drosophila.</title>
        <authorList>
            <person name="Zhou Q."/>
            <person name="Bachtrog D."/>
        </authorList>
    </citation>
    <scope>NUCLEOTIDE SEQUENCE [LARGE SCALE GENOMIC DNA]</scope>
    <source>
        <tissue evidence="17">Whole larvae</tissue>
    </source>
</reference>
<evidence type="ECO:0000256" key="12">
    <source>
        <dbReference type="ARBA" id="ARBA00023033"/>
    </source>
</evidence>
<dbReference type="GO" id="GO:0006082">
    <property type="term" value="P:organic acid metabolic process"/>
    <property type="evidence" value="ECO:0007669"/>
    <property type="project" value="TreeGrafter"/>
</dbReference>
<protein>
    <submittedName>
        <fullName evidence="17">Phm</fullName>
    </submittedName>
</protein>
<evidence type="ECO:0000256" key="1">
    <source>
        <dbReference type="ARBA" id="ARBA00001971"/>
    </source>
</evidence>
<gene>
    <name evidence="17" type="ORF">Dbus_chrXg1230</name>
</gene>
<evidence type="ECO:0000256" key="3">
    <source>
        <dbReference type="ARBA" id="ARBA00004174"/>
    </source>
</evidence>
<comment type="cofactor">
    <cofactor evidence="1 14">
        <name>heme</name>
        <dbReference type="ChEBI" id="CHEBI:30413"/>
    </cofactor>
</comment>
<proteinExistence type="inferred from homology"/>
<dbReference type="FunFam" id="1.10.630.10:FF:000238">
    <property type="entry name" value="Cytochrome P450 2A6"/>
    <property type="match status" value="1"/>
</dbReference>
<evidence type="ECO:0000256" key="10">
    <source>
        <dbReference type="ARBA" id="ARBA00023002"/>
    </source>
</evidence>
<evidence type="ECO:0000256" key="9">
    <source>
        <dbReference type="ARBA" id="ARBA00022848"/>
    </source>
</evidence>
<comment type="similarity">
    <text evidence="5">Belongs to the cytochrome P450 family.</text>
</comment>
<dbReference type="SUPFAM" id="SSF48264">
    <property type="entry name" value="Cytochrome P450"/>
    <property type="match status" value="1"/>
</dbReference>
<dbReference type="Pfam" id="PF00067">
    <property type="entry name" value="p450"/>
    <property type="match status" value="1"/>
</dbReference>
<dbReference type="OMA" id="LYMAREQ"/>
<evidence type="ECO:0000313" key="17">
    <source>
        <dbReference type="EMBL" id="ALC49374.1"/>
    </source>
</evidence>
<comment type="subcellular location">
    <subcellularLocation>
        <location evidence="4">Endoplasmic reticulum membrane</location>
        <topology evidence="4">Peripheral membrane protein</topology>
    </subcellularLocation>
    <subcellularLocation>
        <location evidence="3">Microsome membrane</location>
        <topology evidence="3">Peripheral membrane protein</topology>
    </subcellularLocation>
</comment>
<keyword evidence="16" id="KW-0812">Transmembrane</keyword>
<keyword evidence="12" id="KW-0503">Monooxygenase</keyword>
<evidence type="ECO:0000256" key="16">
    <source>
        <dbReference type="SAM" id="Phobius"/>
    </source>
</evidence>
<feature type="coiled-coil region" evidence="15">
    <location>
        <begin position="265"/>
        <end position="306"/>
    </location>
</feature>
<evidence type="ECO:0000256" key="8">
    <source>
        <dbReference type="ARBA" id="ARBA00022824"/>
    </source>
</evidence>
<dbReference type="OrthoDB" id="1844152at2759"/>
<keyword evidence="10" id="KW-0560">Oxidoreductase</keyword>
<evidence type="ECO:0000256" key="4">
    <source>
        <dbReference type="ARBA" id="ARBA00004406"/>
    </source>
</evidence>
<keyword evidence="18" id="KW-1185">Reference proteome</keyword>